<dbReference type="GO" id="GO:0032259">
    <property type="term" value="P:methylation"/>
    <property type="evidence" value="ECO:0007669"/>
    <property type="project" value="UniProtKB-KW"/>
</dbReference>
<dbReference type="CDD" id="cd18095">
    <property type="entry name" value="SpoU-like_rRNA-MTase"/>
    <property type="match status" value="1"/>
</dbReference>
<dbReference type="Pfam" id="PF00588">
    <property type="entry name" value="SpoU_methylase"/>
    <property type="match status" value="1"/>
</dbReference>
<dbReference type="GO" id="GO:0003723">
    <property type="term" value="F:RNA binding"/>
    <property type="evidence" value="ECO:0007669"/>
    <property type="project" value="InterPro"/>
</dbReference>
<proteinExistence type="inferred from homology"/>
<dbReference type="STRING" id="1844972.A7K91_00260"/>
<comment type="similarity">
    <text evidence="1">Belongs to the class IV-like SAM-binding methyltransferase superfamily. RNA methyltransferase TrmH family.</text>
</comment>
<gene>
    <name evidence="5" type="ORF">A7K91_00260</name>
</gene>
<name>A0A1A5YUC8_9BACL</name>
<evidence type="ECO:0000256" key="1">
    <source>
        <dbReference type="ARBA" id="ARBA00007228"/>
    </source>
</evidence>
<dbReference type="InterPro" id="IPR053888">
    <property type="entry name" value="MRM3-like_sub_bind"/>
</dbReference>
<dbReference type="GO" id="GO:0005737">
    <property type="term" value="C:cytoplasm"/>
    <property type="evidence" value="ECO:0007669"/>
    <property type="project" value="UniProtKB-ARBA"/>
</dbReference>
<evidence type="ECO:0000256" key="2">
    <source>
        <dbReference type="ARBA" id="ARBA00022603"/>
    </source>
</evidence>
<evidence type="ECO:0000259" key="4">
    <source>
        <dbReference type="SMART" id="SM00967"/>
    </source>
</evidence>
<feature type="domain" description="RNA 2-O ribose methyltransferase substrate binding" evidence="4">
    <location>
        <begin position="34"/>
        <end position="110"/>
    </location>
</feature>
<dbReference type="InterPro" id="IPR051259">
    <property type="entry name" value="rRNA_Methyltransferase"/>
</dbReference>
<dbReference type="GO" id="GO:0008173">
    <property type="term" value="F:RNA methyltransferase activity"/>
    <property type="evidence" value="ECO:0007669"/>
    <property type="project" value="InterPro"/>
</dbReference>
<dbReference type="SUPFAM" id="SSF75217">
    <property type="entry name" value="alpha/beta knot"/>
    <property type="match status" value="1"/>
</dbReference>
<keyword evidence="6" id="KW-1185">Reference proteome</keyword>
<evidence type="ECO:0000256" key="3">
    <source>
        <dbReference type="ARBA" id="ARBA00022679"/>
    </source>
</evidence>
<dbReference type="GO" id="GO:0006396">
    <property type="term" value="P:RNA processing"/>
    <property type="evidence" value="ECO:0007669"/>
    <property type="project" value="InterPro"/>
</dbReference>
<dbReference type="EMBL" id="LYPA01000020">
    <property type="protein sequence ID" value="OBR69222.1"/>
    <property type="molecule type" value="Genomic_DNA"/>
</dbReference>
<dbReference type="SUPFAM" id="SSF55315">
    <property type="entry name" value="L30e-like"/>
    <property type="match status" value="1"/>
</dbReference>
<keyword evidence="2 5" id="KW-0489">Methyltransferase</keyword>
<dbReference type="PANTHER" id="PTHR43191">
    <property type="entry name" value="RRNA METHYLTRANSFERASE 3"/>
    <property type="match status" value="1"/>
</dbReference>
<dbReference type="SMART" id="SM00967">
    <property type="entry name" value="SpoU_sub_bind"/>
    <property type="match status" value="1"/>
</dbReference>
<protein>
    <submittedName>
        <fullName evidence="5">rRNA methyltransferase</fullName>
    </submittedName>
</protein>
<dbReference type="PANTHER" id="PTHR43191:SF2">
    <property type="entry name" value="RRNA METHYLTRANSFERASE 3, MITOCHONDRIAL"/>
    <property type="match status" value="1"/>
</dbReference>
<accession>A0A1A5YUC8</accession>
<reference evidence="5 6" key="1">
    <citation type="submission" date="2016-05" db="EMBL/GenBank/DDBJ databases">
        <title>Paenibacillus oryzae. sp. nov., isolated from the rice root.</title>
        <authorList>
            <person name="Zhang J."/>
            <person name="Zhang X."/>
        </authorList>
    </citation>
    <scope>NUCLEOTIDE SEQUENCE [LARGE SCALE GENOMIC DNA]</scope>
    <source>
        <strain evidence="5 6">1DrF-4</strain>
    </source>
</reference>
<sequence length="269" mass="29208">MTNHLHIASQSNDRVKGWAGLLEKKQRDQRGEYLIEGIHLVMEAILCNADISVIVYDADKGVPRELQSEPYASAAASQEWISASRAVMSKCSDTDTPPPVFAVVRKPKPELSALFRPHCLVIGLDGLSDPGNVGTIIRSADAVGADAVILGKGTVDLYNPKTVRSSMGSIFHLPIIEGDLAELIPQGKERGIVMAGTSLQAAKNVYDCDWKRSVWLIMGNESRGLSTQTEAALDEAVIIPMPGQAESLNVAMASTIMLYEALRQRKFYT</sequence>
<evidence type="ECO:0000313" key="6">
    <source>
        <dbReference type="Proteomes" id="UP000092024"/>
    </source>
</evidence>
<comment type="caution">
    <text evidence="5">The sequence shown here is derived from an EMBL/GenBank/DDBJ whole genome shotgun (WGS) entry which is preliminary data.</text>
</comment>
<keyword evidence="3 5" id="KW-0808">Transferase</keyword>
<dbReference type="InterPro" id="IPR029028">
    <property type="entry name" value="Alpha/beta_knot_MTases"/>
</dbReference>
<dbReference type="Gene3D" id="3.30.1330.30">
    <property type="match status" value="1"/>
</dbReference>
<evidence type="ECO:0000313" key="5">
    <source>
        <dbReference type="EMBL" id="OBR69222.1"/>
    </source>
</evidence>
<dbReference type="InterPro" id="IPR001537">
    <property type="entry name" value="SpoU_MeTrfase"/>
</dbReference>
<dbReference type="Gene3D" id="3.40.1280.10">
    <property type="match status" value="1"/>
</dbReference>
<dbReference type="AlphaFoldDB" id="A0A1A5YUC8"/>
<dbReference type="Proteomes" id="UP000092024">
    <property type="component" value="Unassembled WGS sequence"/>
</dbReference>
<dbReference type="InterPro" id="IPR029064">
    <property type="entry name" value="Ribosomal_eL30-like_sf"/>
</dbReference>
<dbReference type="RefSeq" id="WP_068678636.1">
    <property type="nucleotide sequence ID" value="NZ_LYPA01000020.1"/>
</dbReference>
<dbReference type="InterPro" id="IPR013123">
    <property type="entry name" value="SpoU_subst-bd"/>
</dbReference>
<dbReference type="InterPro" id="IPR029026">
    <property type="entry name" value="tRNA_m1G_MTases_N"/>
</dbReference>
<organism evidence="5 6">
    <name type="scientific">Paenibacillus oryzae</name>
    <dbReference type="NCBI Taxonomy" id="1844972"/>
    <lineage>
        <taxon>Bacteria</taxon>
        <taxon>Bacillati</taxon>
        <taxon>Bacillota</taxon>
        <taxon>Bacilli</taxon>
        <taxon>Bacillales</taxon>
        <taxon>Paenibacillaceae</taxon>
        <taxon>Paenibacillus</taxon>
    </lineage>
</organism>
<dbReference type="OrthoDB" id="9794400at2"/>
<dbReference type="Pfam" id="PF22435">
    <property type="entry name" value="MRM3-like_sub_bind"/>
    <property type="match status" value="1"/>
</dbReference>